<dbReference type="AlphaFoldDB" id="A0AB34GYG2"/>
<comment type="caution">
    <text evidence="1">The sequence shown here is derived from an EMBL/GenBank/DDBJ whole genome shotgun (WGS) entry which is preliminary data.</text>
</comment>
<sequence>MTRAAAAEVAVAGPVLEVMLFPVTSPGSQQIPPLPKHYGIPSPISLAPPRETACVLTQKLIETLWGF</sequence>
<name>A0AB34GYG2_ESCRO</name>
<organism evidence="1 2">
    <name type="scientific">Eschrichtius robustus</name>
    <name type="common">California gray whale</name>
    <name type="synonym">Eschrichtius gibbosus</name>
    <dbReference type="NCBI Taxonomy" id="9764"/>
    <lineage>
        <taxon>Eukaryota</taxon>
        <taxon>Metazoa</taxon>
        <taxon>Chordata</taxon>
        <taxon>Craniata</taxon>
        <taxon>Vertebrata</taxon>
        <taxon>Euteleostomi</taxon>
        <taxon>Mammalia</taxon>
        <taxon>Eutheria</taxon>
        <taxon>Laurasiatheria</taxon>
        <taxon>Artiodactyla</taxon>
        <taxon>Whippomorpha</taxon>
        <taxon>Cetacea</taxon>
        <taxon>Mysticeti</taxon>
        <taxon>Eschrichtiidae</taxon>
        <taxon>Eschrichtius</taxon>
    </lineage>
</organism>
<evidence type="ECO:0000313" key="1">
    <source>
        <dbReference type="EMBL" id="KAJ8784469.1"/>
    </source>
</evidence>
<gene>
    <name evidence="1" type="ORF">J1605_008121</name>
</gene>
<dbReference type="EMBL" id="JAIQCJ010002046">
    <property type="protein sequence ID" value="KAJ8784469.1"/>
    <property type="molecule type" value="Genomic_DNA"/>
</dbReference>
<accession>A0AB34GYG2</accession>
<dbReference type="Proteomes" id="UP001159641">
    <property type="component" value="Unassembled WGS sequence"/>
</dbReference>
<proteinExistence type="predicted"/>
<protein>
    <submittedName>
        <fullName evidence="1">Uncharacterized protein</fullName>
    </submittedName>
</protein>
<keyword evidence="2" id="KW-1185">Reference proteome</keyword>
<reference evidence="1 2" key="1">
    <citation type="submission" date="2022-11" db="EMBL/GenBank/DDBJ databases">
        <title>Whole genome sequence of Eschrichtius robustus ER-17-0199.</title>
        <authorList>
            <person name="Bruniche-Olsen A."/>
            <person name="Black A.N."/>
            <person name="Fields C.J."/>
            <person name="Walden K."/>
            <person name="Dewoody J.A."/>
        </authorList>
    </citation>
    <scope>NUCLEOTIDE SEQUENCE [LARGE SCALE GENOMIC DNA]</scope>
    <source>
        <strain evidence="1">ER-17-0199</strain>
        <tissue evidence="1">Blubber</tissue>
    </source>
</reference>
<evidence type="ECO:0000313" key="2">
    <source>
        <dbReference type="Proteomes" id="UP001159641"/>
    </source>
</evidence>